<feature type="chain" id="PRO_5037702996" evidence="2">
    <location>
        <begin position="25"/>
        <end position="144"/>
    </location>
</feature>
<sequence length="144" mass="15890">MSPVISLRAVATLLLVSVSLEVEAKTMCMRAVGKLVCDSDPTKAANIEMDLMDFDGLPLEVDDHMGKTWSSVNGSFEVSGCGHDVGPWNTPDPYIRIKHFCPPSSNPSSTVQRKTEIFMWPTFLPKIVQVGTIYLDDEDQEKDA</sequence>
<keyword evidence="2" id="KW-0732">Signal</keyword>
<dbReference type="WBParaSite" id="PSAMB.scaffold3size181960.g432.t1">
    <property type="protein sequence ID" value="PSAMB.scaffold3size181960.g432.t1"/>
    <property type="gene ID" value="PSAMB.scaffold3size181960.g432"/>
</dbReference>
<proteinExistence type="inferred from homology"/>
<dbReference type="InterPro" id="IPR038479">
    <property type="entry name" value="Transthyretin-like_sf"/>
</dbReference>
<dbReference type="Proteomes" id="UP000887566">
    <property type="component" value="Unplaced"/>
</dbReference>
<evidence type="ECO:0000313" key="3">
    <source>
        <dbReference type="Proteomes" id="UP000887566"/>
    </source>
</evidence>
<keyword evidence="3" id="KW-1185">Reference proteome</keyword>
<dbReference type="PANTHER" id="PTHR21700">
    <property type="entry name" value="TRANSTHYRETIN-LIKE FAMILY PROTEIN-RELATED"/>
    <property type="match status" value="1"/>
</dbReference>
<dbReference type="GO" id="GO:0009986">
    <property type="term" value="C:cell surface"/>
    <property type="evidence" value="ECO:0007669"/>
    <property type="project" value="InterPro"/>
</dbReference>
<evidence type="ECO:0000256" key="2">
    <source>
        <dbReference type="SAM" id="SignalP"/>
    </source>
</evidence>
<dbReference type="Gene3D" id="2.60.40.3330">
    <property type="match status" value="1"/>
</dbReference>
<dbReference type="Pfam" id="PF01060">
    <property type="entry name" value="TTR-52"/>
    <property type="match status" value="1"/>
</dbReference>
<reference evidence="4" key="1">
    <citation type="submission" date="2022-11" db="UniProtKB">
        <authorList>
            <consortium name="WormBaseParasite"/>
        </authorList>
    </citation>
    <scope>IDENTIFICATION</scope>
</reference>
<dbReference type="PANTHER" id="PTHR21700:SF46">
    <property type="entry name" value="TRANSTHYRETIN-LIKE PROTEIN 52"/>
    <property type="match status" value="1"/>
</dbReference>
<evidence type="ECO:0000256" key="1">
    <source>
        <dbReference type="ARBA" id="ARBA00010112"/>
    </source>
</evidence>
<organism evidence="3 4">
    <name type="scientific">Plectus sambesii</name>
    <dbReference type="NCBI Taxonomy" id="2011161"/>
    <lineage>
        <taxon>Eukaryota</taxon>
        <taxon>Metazoa</taxon>
        <taxon>Ecdysozoa</taxon>
        <taxon>Nematoda</taxon>
        <taxon>Chromadorea</taxon>
        <taxon>Plectida</taxon>
        <taxon>Plectina</taxon>
        <taxon>Plectoidea</taxon>
        <taxon>Plectidae</taxon>
        <taxon>Plectus</taxon>
    </lineage>
</organism>
<feature type="signal peptide" evidence="2">
    <location>
        <begin position="1"/>
        <end position="24"/>
    </location>
</feature>
<accession>A0A914WEG8</accession>
<evidence type="ECO:0000313" key="4">
    <source>
        <dbReference type="WBParaSite" id="PSAMB.scaffold3size181960.g432.t1"/>
    </source>
</evidence>
<dbReference type="AlphaFoldDB" id="A0A914WEG8"/>
<name>A0A914WEG8_9BILA</name>
<comment type="similarity">
    <text evidence="1">Belongs to the nematode transthyretin-like family.</text>
</comment>
<dbReference type="InterPro" id="IPR001534">
    <property type="entry name" value="Transthyretin-like"/>
</dbReference>
<protein>
    <submittedName>
        <fullName evidence="4">Uncharacterized protein</fullName>
    </submittedName>
</protein>